<accession>V4A1C4</accession>
<name>V4A1C4_LOTGI</name>
<evidence type="ECO:0000313" key="3">
    <source>
        <dbReference type="Proteomes" id="UP000030746"/>
    </source>
</evidence>
<feature type="region of interest" description="Disordered" evidence="1">
    <location>
        <begin position="1"/>
        <end position="35"/>
    </location>
</feature>
<gene>
    <name evidence="2" type="ORF">LOTGIDRAFT_154581</name>
</gene>
<feature type="compositionally biased region" description="Low complexity" evidence="1">
    <location>
        <begin position="12"/>
        <end position="22"/>
    </location>
</feature>
<dbReference type="KEGG" id="lgi:LOTGIDRAFT_154581"/>
<feature type="compositionally biased region" description="Basic residues" evidence="1">
    <location>
        <begin position="1"/>
        <end position="11"/>
    </location>
</feature>
<dbReference type="PANTHER" id="PTHR10773:SF19">
    <property type="match status" value="1"/>
</dbReference>
<dbReference type="AlphaFoldDB" id="V4A1C4"/>
<dbReference type="EMBL" id="KB202953">
    <property type="protein sequence ID" value="ESO87091.1"/>
    <property type="molecule type" value="Genomic_DNA"/>
</dbReference>
<reference evidence="2 3" key="1">
    <citation type="journal article" date="2013" name="Nature">
        <title>Insights into bilaterian evolution from three spiralian genomes.</title>
        <authorList>
            <person name="Simakov O."/>
            <person name="Marletaz F."/>
            <person name="Cho S.J."/>
            <person name="Edsinger-Gonzales E."/>
            <person name="Havlak P."/>
            <person name="Hellsten U."/>
            <person name="Kuo D.H."/>
            <person name="Larsson T."/>
            <person name="Lv J."/>
            <person name="Arendt D."/>
            <person name="Savage R."/>
            <person name="Osoegawa K."/>
            <person name="de Jong P."/>
            <person name="Grimwood J."/>
            <person name="Chapman J.A."/>
            <person name="Shapiro H."/>
            <person name="Aerts A."/>
            <person name="Otillar R.P."/>
            <person name="Terry A.Y."/>
            <person name="Boore J.L."/>
            <person name="Grigoriev I.V."/>
            <person name="Lindberg D.R."/>
            <person name="Seaver E.C."/>
            <person name="Weisblat D.A."/>
            <person name="Putnam N.H."/>
            <person name="Rokhsar D.S."/>
        </authorList>
    </citation>
    <scope>NUCLEOTIDE SEQUENCE [LARGE SCALE GENOMIC DNA]</scope>
</reference>
<dbReference type="PANTHER" id="PTHR10773">
    <property type="entry name" value="DNA-DIRECTED RNA POLYMERASES I, II, AND III SUBUNIT RPABC2"/>
    <property type="match status" value="1"/>
</dbReference>
<organism evidence="2 3">
    <name type="scientific">Lottia gigantea</name>
    <name type="common">Giant owl limpet</name>
    <dbReference type="NCBI Taxonomy" id="225164"/>
    <lineage>
        <taxon>Eukaryota</taxon>
        <taxon>Metazoa</taxon>
        <taxon>Spiralia</taxon>
        <taxon>Lophotrochozoa</taxon>
        <taxon>Mollusca</taxon>
        <taxon>Gastropoda</taxon>
        <taxon>Patellogastropoda</taxon>
        <taxon>Lottioidea</taxon>
        <taxon>Lottiidae</taxon>
        <taxon>Lottia</taxon>
    </lineage>
</organism>
<dbReference type="OMA" id="ANICAAC"/>
<dbReference type="Proteomes" id="UP000030746">
    <property type="component" value="Unassembled WGS sequence"/>
</dbReference>
<keyword evidence="3" id="KW-1185">Reference proteome</keyword>
<proteinExistence type="predicted"/>
<feature type="region of interest" description="Disordered" evidence="1">
    <location>
        <begin position="60"/>
        <end position="131"/>
    </location>
</feature>
<protein>
    <submittedName>
        <fullName evidence="2">Uncharacterized protein</fullName>
    </submittedName>
</protein>
<dbReference type="RefSeq" id="XP_009062044.1">
    <property type="nucleotide sequence ID" value="XM_009063796.1"/>
</dbReference>
<dbReference type="GeneID" id="20236337"/>
<evidence type="ECO:0000256" key="1">
    <source>
        <dbReference type="SAM" id="MobiDB-lite"/>
    </source>
</evidence>
<dbReference type="CTD" id="20236337"/>
<dbReference type="HOGENOM" id="CLU_757126_0_0_1"/>
<dbReference type="OrthoDB" id="6161632at2759"/>
<evidence type="ECO:0000313" key="2">
    <source>
        <dbReference type="EMBL" id="ESO87091.1"/>
    </source>
</evidence>
<sequence length="366" mass="41877">MALRKEKRTKNNLKPLKNYPKQKIIEDKHSSESVYPSTSFLITGAHTDLPTVEETIVHPDISSKITSDTENESFDDSLDKDYSPSDSSTDSDKIEQTSKCKRNKKPQTDQWQMNVSKSKRLKGESHISRRGKIRQVKNMKPRKSAPYKDKRFLEPSKKVINLHETYLKDAEDVGKMAVGFTYFKNMFCKLNLSVFKPKKDQCDLCVSAKMGHVTPTEHQNHLAAKDLAQGEKASDKLRAADDSSVSVWTMDTQGVLFCPNTTASALYYRTKLQVHNFTLHNMTTNNGYCYIWDELEGDLSSEVFTSIQFQHFQTFLKNNPQVKELIIWSDGCSYQNKNNTLANAYLQLSIETGIRIFQKYLVVGKQ</sequence>